<organism evidence="2 3">
    <name type="scientific">Hebeloma cylindrosporum</name>
    <dbReference type="NCBI Taxonomy" id="76867"/>
    <lineage>
        <taxon>Eukaryota</taxon>
        <taxon>Fungi</taxon>
        <taxon>Dikarya</taxon>
        <taxon>Basidiomycota</taxon>
        <taxon>Agaricomycotina</taxon>
        <taxon>Agaricomycetes</taxon>
        <taxon>Agaricomycetidae</taxon>
        <taxon>Agaricales</taxon>
        <taxon>Agaricineae</taxon>
        <taxon>Hymenogastraceae</taxon>
        <taxon>Hebeloma</taxon>
    </lineage>
</organism>
<dbReference type="HOGENOM" id="CLU_100697_1_0_1"/>
<reference evidence="2 3" key="1">
    <citation type="submission" date="2014-04" db="EMBL/GenBank/DDBJ databases">
        <authorList>
            <consortium name="DOE Joint Genome Institute"/>
            <person name="Kuo A."/>
            <person name="Gay G."/>
            <person name="Dore J."/>
            <person name="Kohler A."/>
            <person name="Nagy L.G."/>
            <person name="Floudas D."/>
            <person name="Copeland A."/>
            <person name="Barry K.W."/>
            <person name="Cichocki N."/>
            <person name="Veneault-Fourrey C."/>
            <person name="LaButti K."/>
            <person name="Lindquist E.A."/>
            <person name="Lipzen A."/>
            <person name="Lundell T."/>
            <person name="Morin E."/>
            <person name="Murat C."/>
            <person name="Sun H."/>
            <person name="Tunlid A."/>
            <person name="Henrissat B."/>
            <person name="Grigoriev I.V."/>
            <person name="Hibbett D.S."/>
            <person name="Martin F."/>
            <person name="Nordberg H.P."/>
            <person name="Cantor M.N."/>
            <person name="Hua S.X."/>
        </authorList>
    </citation>
    <scope>NUCLEOTIDE SEQUENCE [LARGE SCALE GENOMIC DNA]</scope>
    <source>
        <strain evidence="3">h7</strain>
    </source>
</reference>
<name>A0A0C2YIW8_HEBCY</name>
<reference evidence="3" key="2">
    <citation type="submission" date="2015-01" db="EMBL/GenBank/DDBJ databases">
        <title>Evolutionary Origins and Diversification of the Mycorrhizal Mutualists.</title>
        <authorList>
            <consortium name="DOE Joint Genome Institute"/>
            <consortium name="Mycorrhizal Genomics Consortium"/>
            <person name="Kohler A."/>
            <person name="Kuo A."/>
            <person name="Nagy L.G."/>
            <person name="Floudas D."/>
            <person name="Copeland A."/>
            <person name="Barry K.W."/>
            <person name="Cichocki N."/>
            <person name="Veneault-Fourrey C."/>
            <person name="LaButti K."/>
            <person name="Lindquist E.A."/>
            <person name="Lipzen A."/>
            <person name="Lundell T."/>
            <person name="Morin E."/>
            <person name="Murat C."/>
            <person name="Riley R."/>
            <person name="Ohm R."/>
            <person name="Sun H."/>
            <person name="Tunlid A."/>
            <person name="Henrissat B."/>
            <person name="Grigoriev I.V."/>
            <person name="Hibbett D.S."/>
            <person name="Martin F."/>
        </authorList>
    </citation>
    <scope>NUCLEOTIDE SEQUENCE [LARGE SCALE GENOMIC DNA]</scope>
    <source>
        <strain evidence="3">h7</strain>
    </source>
</reference>
<gene>
    <name evidence="2" type="ORF">M413DRAFT_438857</name>
</gene>
<dbReference type="Proteomes" id="UP000053424">
    <property type="component" value="Unassembled WGS sequence"/>
</dbReference>
<feature type="region of interest" description="Disordered" evidence="1">
    <location>
        <begin position="70"/>
        <end position="95"/>
    </location>
</feature>
<keyword evidence="3" id="KW-1185">Reference proteome</keyword>
<dbReference type="AlphaFoldDB" id="A0A0C2YIW8"/>
<evidence type="ECO:0000313" key="2">
    <source>
        <dbReference type="EMBL" id="KIM49703.1"/>
    </source>
</evidence>
<proteinExistence type="predicted"/>
<feature type="compositionally biased region" description="Polar residues" evidence="1">
    <location>
        <begin position="15"/>
        <end position="26"/>
    </location>
</feature>
<feature type="region of interest" description="Disordered" evidence="1">
    <location>
        <begin position="156"/>
        <end position="194"/>
    </location>
</feature>
<feature type="region of interest" description="Disordered" evidence="1">
    <location>
        <begin position="1"/>
        <end position="50"/>
    </location>
</feature>
<sequence>MPRGTKRASEDEPTESASRVTKVSKTAKSGNAAKEKGAAKNGTQKSKAPAKPVLSLADFKAKALPLHLNLTHTPPSITKEGDIDDEGKEVGQTDNAADVGFIGNLTLVPSSFSTGSYGWKGSKRMTVELQAGNEEGEGSTKEKVVVMFTVNATVLGSKPAKSGKGKKGKKEEEEEEEEEEPDVDEVEEPVEEES</sequence>
<dbReference type="STRING" id="686832.A0A0C2YIW8"/>
<protein>
    <submittedName>
        <fullName evidence="2">Uncharacterized protein</fullName>
    </submittedName>
</protein>
<accession>A0A0C2YIW8</accession>
<feature type="compositionally biased region" description="Acidic residues" evidence="1">
    <location>
        <begin position="172"/>
        <end position="194"/>
    </location>
</feature>
<evidence type="ECO:0000313" key="3">
    <source>
        <dbReference type="Proteomes" id="UP000053424"/>
    </source>
</evidence>
<evidence type="ECO:0000256" key="1">
    <source>
        <dbReference type="SAM" id="MobiDB-lite"/>
    </source>
</evidence>
<dbReference type="EMBL" id="KN831768">
    <property type="protein sequence ID" value="KIM49703.1"/>
    <property type="molecule type" value="Genomic_DNA"/>
</dbReference>
<dbReference type="OrthoDB" id="2497589at2759"/>